<evidence type="ECO:0000256" key="5">
    <source>
        <dbReference type="ARBA" id="ARBA00022833"/>
    </source>
</evidence>
<feature type="domain" description="Histone deacetylase" evidence="11">
    <location>
        <begin position="150"/>
        <end position="209"/>
    </location>
</feature>
<dbReference type="InterPro" id="IPR023696">
    <property type="entry name" value="Ureohydrolase_dom_sf"/>
</dbReference>
<feature type="transmembrane region" description="Helical" evidence="10">
    <location>
        <begin position="7"/>
        <end position="28"/>
    </location>
</feature>
<evidence type="ECO:0000259" key="13">
    <source>
        <dbReference type="Pfam" id="PF16916"/>
    </source>
</evidence>
<feature type="region of interest" description="Disordered" evidence="9">
    <location>
        <begin position="570"/>
        <end position="599"/>
    </location>
</feature>
<comment type="subcellular location">
    <subcellularLocation>
        <location evidence="1">Membrane</location>
        <topology evidence="1">Multi-pass membrane protein</topology>
    </subcellularLocation>
</comment>
<dbReference type="Gene3D" id="1.20.1510.10">
    <property type="entry name" value="Cation efflux protein transmembrane domain"/>
    <property type="match status" value="2"/>
</dbReference>
<dbReference type="EMBL" id="MTYJ01000035">
    <property type="protein sequence ID" value="OQV19898.1"/>
    <property type="molecule type" value="Genomic_DNA"/>
</dbReference>
<dbReference type="PANTHER" id="PTHR45820:SF4">
    <property type="entry name" value="ZINC TRANSPORTER 63C, ISOFORM F"/>
    <property type="match status" value="1"/>
</dbReference>
<feature type="transmembrane region" description="Helical" evidence="10">
    <location>
        <begin position="40"/>
        <end position="60"/>
    </location>
</feature>
<dbReference type="GO" id="GO:0010312">
    <property type="term" value="P:detoxification of zinc ion"/>
    <property type="evidence" value="ECO:0007669"/>
    <property type="project" value="TreeGrafter"/>
</dbReference>
<keyword evidence="5" id="KW-0862">Zinc</keyword>
<evidence type="ECO:0000256" key="2">
    <source>
        <dbReference type="ARBA" id="ARBA00008873"/>
    </source>
</evidence>
<dbReference type="InterPro" id="IPR058533">
    <property type="entry name" value="Cation_efflux_TM"/>
</dbReference>
<feature type="region of interest" description="Disordered" evidence="9">
    <location>
        <begin position="279"/>
        <end position="303"/>
    </location>
</feature>
<evidence type="ECO:0000313" key="14">
    <source>
        <dbReference type="EMBL" id="OQV19898.1"/>
    </source>
</evidence>
<evidence type="ECO:0000313" key="15">
    <source>
        <dbReference type="Proteomes" id="UP000192578"/>
    </source>
</evidence>
<feature type="region of interest" description="Disordered" evidence="9">
    <location>
        <begin position="525"/>
        <end position="557"/>
    </location>
</feature>
<evidence type="ECO:0000256" key="6">
    <source>
        <dbReference type="ARBA" id="ARBA00022989"/>
    </source>
</evidence>
<feature type="domain" description="Cation efflux protein transmembrane" evidence="12">
    <location>
        <begin position="215"/>
        <end position="371"/>
    </location>
</feature>
<dbReference type="OrthoDB" id="424012at2759"/>
<dbReference type="Gene3D" id="3.40.800.20">
    <property type="entry name" value="Histone deacetylase domain"/>
    <property type="match status" value="1"/>
</dbReference>
<evidence type="ECO:0000256" key="3">
    <source>
        <dbReference type="ARBA" id="ARBA00022448"/>
    </source>
</evidence>
<dbReference type="InterPro" id="IPR027469">
    <property type="entry name" value="Cation_efflux_TMD_sf"/>
</dbReference>
<dbReference type="InterPro" id="IPR027470">
    <property type="entry name" value="Cation_efflux_CTD"/>
</dbReference>
<proteinExistence type="inferred from homology"/>
<dbReference type="GO" id="GO:0016020">
    <property type="term" value="C:membrane"/>
    <property type="evidence" value="ECO:0007669"/>
    <property type="project" value="UniProtKB-SubCell"/>
</dbReference>
<comment type="catalytic activity">
    <reaction evidence="8">
        <text>N(6)-acetyl-L-lysyl-[histone] + H2O = L-lysyl-[histone] + acetate</text>
        <dbReference type="Rhea" id="RHEA:58196"/>
        <dbReference type="Rhea" id="RHEA-COMP:9845"/>
        <dbReference type="Rhea" id="RHEA-COMP:11338"/>
        <dbReference type="ChEBI" id="CHEBI:15377"/>
        <dbReference type="ChEBI" id="CHEBI:29969"/>
        <dbReference type="ChEBI" id="CHEBI:30089"/>
        <dbReference type="ChEBI" id="CHEBI:61930"/>
        <dbReference type="EC" id="3.5.1.98"/>
    </reaction>
</comment>
<dbReference type="Pfam" id="PF01545">
    <property type="entry name" value="Cation_efflux"/>
    <property type="match status" value="2"/>
</dbReference>
<name>A0A1W0WXF8_HYPEX</name>
<dbReference type="NCBIfam" id="TIGR01297">
    <property type="entry name" value="CDF"/>
    <property type="match status" value="1"/>
</dbReference>
<feature type="domain" description="Cation efflux protein transmembrane" evidence="12">
    <location>
        <begin position="9"/>
        <end position="59"/>
    </location>
</feature>
<dbReference type="GO" id="GO:0006882">
    <property type="term" value="P:intracellular zinc ion homeostasis"/>
    <property type="evidence" value="ECO:0007669"/>
    <property type="project" value="TreeGrafter"/>
</dbReference>
<dbReference type="InterPro" id="IPR002524">
    <property type="entry name" value="Cation_efflux"/>
</dbReference>
<evidence type="ECO:0000256" key="9">
    <source>
        <dbReference type="SAM" id="MobiDB-lite"/>
    </source>
</evidence>
<sequence>MKFGKTVRLIAMLGLTGGFFVVELVVGYMTNSMALVADSFHMLSDLIALIIGLLSVRSSWKAIRLKLSRPPHKSSRHPVKFEDVEKGVRLGDGAELPRHRIGKFNRQHELIQAPVIITSSHRFRSPTNRAFAMAGITRKRERNLQYCGLLGPCLNVVDTVLDDTALNGFAIIRPPGHHAHPDYPAGFCFATNVAIAAKHAVAQHGLKRCVFPAIARKKSEKNTFGWARAEVLGALVNAVFLCALCFSIFIESIERFISGVEITNPVLVLIVDHSHGHEHSHHHAEEDQDMESGNHGQHSHGSASQMNMKGVFLHVAGDAFGSVVVIIAAVVIWKTDWKYRSYIDPAMSMISVVVILGMTLPLLYSSALILLQTVPLNIKARDVKTRLEKMAGVVAVHELHIWQLAGSRIVASAHIWFKDYQDYKVSAKAIKEFFHNEGIHSTTVQPEFEDFDGSGMCITPSESGSMCGMVCPKEKRCDDSMCCKPPRSASRRHSRATSVSPLSLKNRLQLQFIGLSELPKHNIPSTTTATKLSSQNGRINPAFNSDKEEPSNGLPVSTIPAVNYGNHERSEMDNENAEQVVHSSSVCSSTSDQVLDERL</sequence>
<evidence type="ECO:0000256" key="7">
    <source>
        <dbReference type="ARBA" id="ARBA00023136"/>
    </source>
</evidence>
<keyword evidence="3" id="KW-0813">Transport</keyword>
<evidence type="ECO:0000256" key="1">
    <source>
        <dbReference type="ARBA" id="ARBA00004141"/>
    </source>
</evidence>
<dbReference type="SUPFAM" id="SSF161111">
    <property type="entry name" value="Cation efflux protein transmembrane domain-like"/>
    <property type="match status" value="2"/>
</dbReference>
<keyword evidence="4 10" id="KW-0812">Transmembrane</keyword>
<keyword evidence="7 10" id="KW-0472">Membrane</keyword>
<feature type="transmembrane region" description="Helical" evidence="10">
    <location>
        <begin position="226"/>
        <end position="250"/>
    </location>
</feature>
<dbReference type="Pfam" id="PF00850">
    <property type="entry name" value="Hist_deacetyl"/>
    <property type="match status" value="1"/>
</dbReference>
<dbReference type="InterPro" id="IPR037138">
    <property type="entry name" value="His_deacetylse_dom_sf"/>
</dbReference>
<dbReference type="AlphaFoldDB" id="A0A1W0WXF8"/>
<feature type="transmembrane region" description="Helical" evidence="10">
    <location>
        <begin position="311"/>
        <end position="333"/>
    </location>
</feature>
<organism evidence="14 15">
    <name type="scientific">Hypsibius exemplaris</name>
    <name type="common">Freshwater tardigrade</name>
    <dbReference type="NCBI Taxonomy" id="2072580"/>
    <lineage>
        <taxon>Eukaryota</taxon>
        <taxon>Metazoa</taxon>
        <taxon>Ecdysozoa</taxon>
        <taxon>Tardigrada</taxon>
        <taxon>Eutardigrada</taxon>
        <taxon>Parachela</taxon>
        <taxon>Hypsibioidea</taxon>
        <taxon>Hypsibiidae</taxon>
        <taxon>Hypsibius</taxon>
    </lineage>
</organism>
<feature type="compositionally biased region" description="Low complexity" evidence="9">
    <location>
        <begin position="580"/>
        <end position="593"/>
    </location>
</feature>
<feature type="compositionally biased region" description="Polar residues" evidence="9">
    <location>
        <begin position="294"/>
        <end position="303"/>
    </location>
</feature>
<dbReference type="GO" id="GO:0005385">
    <property type="term" value="F:zinc ion transmembrane transporter activity"/>
    <property type="evidence" value="ECO:0007669"/>
    <property type="project" value="TreeGrafter"/>
</dbReference>
<evidence type="ECO:0000256" key="10">
    <source>
        <dbReference type="SAM" id="Phobius"/>
    </source>
</evidence>
<keyword evidence="6 10" id="KW-1133">Transmembrane helix</keyword>
<feature type="transmembrane region" description="Helical" evidence="10">
    <location>
        <begin position="345"/>
        <end position="371"/>
    </location>
</feature>
<accession>A0A1W0WXF8</accession>
<dbReference type="SUPFAM" id="SSF52768">
    <property type="entry name" value="Arginase/deacetylase"/>
    <property type="match status" value="1"/>
</dbReference>
<evidence type="ECO:0000259" key="11">
    <source>
        <dbReference type="Pfam" id="PF00850"/>
    </source>
</evidence>
<reference evidence="15" key="1">
    <citation type="submission" date="2017-01" db="EMBL/GenBank/DDBJ databases">
        <title>Comparative genomics of anhydrobiosis in the tardigrade Hypsibius dujardini.</title>
        <authorList>
            <person name="Yoshida Y."/>
            <person name="Koutsovoulos G."/>
            <person name="Laetsch D."/>
            <person name="Stevens L."/>
            <person name="Kumar S."/>
            <person name="Horikawa D."/>
            <person name="Ishino K."/>
            <person name="Komine S."/>
            <person name="Tomita M."/>
            <person name="Blaxter M."/>
            <person name="Arakawa K."/>
        </authorList>
    </citation>
    <scope>NUCLEOTIDE SEQUENCE [LARGE SCALE GENOMIC DNA]</scope>
    <source>
        <strain evidence="15">Z151</strain>
    </source>
</reference>
<dbReference type="GO" id="GO:0141221">
    <property type="term" value="F:histone deacetylase activity, hydrolytic mechanism"/>
    <property type="evidence" value="ECO:0007669"/>
    <property type="project" value="UniProtKB-EC"/>
</dbReference>
<comment type="similarity">
    <text evidence="2">Belongs to the cation diffusion facilitator (CDF) transporter (TC 2.A.4) family. SLC30A subfamily.</text>
</comment>
<dbReference type="InterPro" id="IPR023801">
    <property type="entry name" value="His_deacetylse_dom"/>
</dbReference>
<comment type="caution">
    <text evidence="14">The sequence shown here is derived from an EMBL/GenBank/DDBJ whole genome shotgun (WGS) entry which is preliminary data.</text>
</comment>
<gene>
    <name evidence="14" type="ORF">BV898_06166</name>
</gene>
<feature type="domain" description="Cation efflux protein cytoplasmic" evidence="13">
    <location>
        <begin position="379"/>
        <end position="447"/>
    </location>
</feature>
<evidence type="ECO:0000256" key="8">
    <source>
        <dbReference type="ARBA" id="ARBA00048287"/>
    </source>
</evidence>
<dbReference type="Proteomes" id="UP000192578">
    <property type="component" value="Unassembled WGS sequence"/>
</dbReference>
<protein>
    <submittedName>
        <fullName evidence="14">Zinc transporter 1</fullName>
    </submittedName>
</protein>
<evidence type="ECO:0000259" key="12">
    <source>
        <dbReference type="Pfam" id="PF01545"/>
    </source>
</evidence>
<dbReference type="PANTHER" id="PTHR45820">
    <property type="entry name" value="FI23527P1"/>
    <property type="match status" value="1"/>
</dbReference>
<keyword evidence="15" id="KW-1185">Reference proteome</keyword>
<evidence type="ECO:0000256" key="4">
    <source>
        <dbReference type="ARBA" id="ARBA00022692"/>
    </source>
</evidence>
<dbReference type="Pfam" id="PF16916">
    <property type="entry name" value="ZT_dimer"/>
    <property type="match status" value="1"/>
</dbReference>
<feature type="compositionally biased region" description="Polar residues" evidence="9">
    <location>
        <begin position="525"/>
        <end position="538"/>
    </location>
</feature>